<dbReference type="AlphaFoldDB" id="A0A9P6RB72"/>
<reference evidence="2" key="1">
    <citation type="journal article" date="2020" name="Fungal Divers.">
        <title>Resolving the Mortierellaceae phylogeny through synthesis of multi-gene phylogenetics and phylogenomics.</title>
        <authorList>
            <person name="Vandepol N."/>
            <person name="Liber J."/>
            <person name="Desiro A."/>
            <person name="Na H."/>
            <person name="Kennedy M."/>
            <person name="Barry K."/>
            <person name="Grigoriev I.V."/>
            <person name="Miller A.N."/>
            <person name="O'Donnell K."/>
            <person name="Stajich J.E."/>
            <person name="Bonito G."/>
        </authorList>
    </citation>
    <scope>NUCLEOTIDE SEQUENCE</scope>
    <source>
        <strain evidence="2">NVP60</strain>
    </source>
</reference>
<dbReference type="EMBL" id="JAAAIN010000392">
    <property type="protein sequence ID" value="KAG0315165.1"/>
    <property type="molecule type" value="Genomic_DNA"/>
</dbReference>
<feature type="region of interest" description="Disordered" evidence="1">
    <location>
        <begin position="60"/>
        <end position="86"/>
    </location>
</feature>
<organism evidence="2 3">
    <name type="scientific">Linnemannia gamsii</name>
    <dbReference type="NCBI Taxonomy" id="64522"/>
    <lineage>
        <taxon>Eukaryota</taxon>
        <taxon>Fungi</taxon>
        <taxon>Fungi incertae sedis</taxon>
        <taxon>Mucoromycota</taxon>
        <taxon>Mortierellomycotina</taxon>
        <taxon>Mortierellomycetes</taxon>
        <taxon>Mortierellales</taxon>
        <taxon>Mortierellaceae</taxon>
        <taxon>Linnemannia</taxon>
    </lineage>
</organism>
<dbReference type="Proteomes" id="UP000823405">
    <property type="component" value="Unassembled WGS sequence"/>
</dbReference>
<gene>
    <name evidence="2" type="ORF">BGZ97_008526</name>
</gene>
<comment type="caution">
    <text evidence="2">The sequence shown here is derived from an EMBL/GenBank/DDBJ whole genome shotgun (WGS) entry which is preliminary data.</text>
</comment>
<feature type="region of interest" description="Disordered" evidence="1">
    <location>
        <begin position="150"/>
        <end position="195"/>
    </location>
</feature>
<evidence type="ECO:0000256" key="1">
    <source>
        <dbReference type="SAM" id="MobiDB-lite"/>
    </source>
</evidence>
<evidence type="ECO:0000313" key="3">
    <source>
        <dbReference type="Proteomes" id="UP000823405"/>
    </source>
</evidence>
<sequence>MDFFAHAYSTEPEADSAKSRDSSKNSTRRTGQGYGCESNSHLRRASFGLEADLGQKHFYGFSHHPAQDHNAVGSPSIKNSHQGNERHKISVNTGASVVSHDTNTVDLEDSTPLSTSLKRRTSVSNPCLLHHTNTNGSGSVRPPIMPRTMSMPHSDLGHTDHGNQASNMDRPESGHSHSYSAVHQPTIAENPKGYF</sequence>
<keyword evidence="3" id="KW-1185">Reference proteome</keyword>
<feature type="region of interest" description="Disordered" evidence="1">
    <location>
        <begin position="1"/>
        <end position="39"/>
    </location>
</feature>
<name>A0A9P6RB72_9FUNG</name>
<proteinExistence type="predicted"/>
<accession>A0A9P6RB72</accession>
<dbReference type="OrthoDB" id="2434372at2759"/>
<evidence type="ECO:0000313" key="2">
    <source>
        <dbReference type="EMBL" id="KAG0315165.1"/>
    </source>
</evidence>
<protein>
    <submittedName>
        <fullName evidence="2">Uncharacterized protein</fullName>
    </submittedName>
</protein>